<dbReference type="SMART" id="SM00407">
    <property type="entry name" value="IGc1"/>
    <property type="match status" value="1"/>
</dbReference>
<dbReference type="GO" id="GO:0006955">
    <property type="term" value="P:immune response"/>
    <property type="evidence" value="ECO:0007669"/>
    <property type="project" value="TreeGrafter"/>
</dbReference>
<dbReference type="AlphaFoldDB" id="A0A8C6M596"/>
<evidence type="ECO:0000313" key="3">
    <source>
        <dbReference type="Ensembl" id="ENSNFUP00015029049.1"/>
    </source>
</evidence>
<dbReference type="GO" id="GO:0005615">
    <property type="term" value="C:extracellular space"/>
    <property type="evidence" value="ECO:0007669"/>
    <property type="project" value="TreeGrafter"/>
</dbReference>
<organism evidence="3 4">
    <name type="scientific">Nothobranchius furzeri</name>
    <name type="common">Turquoise killifish</name>
    <dbReference type="NCBI Taxonomy" id="105023"/>
    <lineage>
        <taxon>Eukaryota</taxon>
        <taxon>Metazoa</taxon>
        <taxon>Chordata</taxon>
        <taxon>Craniata</taxon>
        <taxon>Vertebrata</taxon>
        <taxon>Euteleostomi</taxon>
        <taxon>Actinopterygii</taxon>
        <taxon>Neopterygii</taxon>
        <taxon>Teleostei</taxon>
        <taxon>Neoteleostei</taxon>
        <taxon>Acanthomorphata</taxon>
        <taxon>Ovalentaria</taxon>
        <taxon>Atherinomorphae</taxon>
        <taxon>Cyprinodontiformes</taxon>
        <taxon>Nothobranchiidae</taxon>
        <taxon>Nothobranchius</taxon>
    </lineage>
</organism>
<dbReference type="PROSITE" id="PS50835">
    <property type="entry name" value="IG_LIKE"/>
    <property type="match status" value="1"/>
</dbReference>
<keyword evidence="4" id="KW-1185">Reference proteome</keyword>
<sequence length="124" mass="13917">MVEMTSCPSTMRTEVWVAATEAAVETKRNHVDTNVFLTCLSTGFYPEDVTLQIKRNGRILTAEDGLETSGIRPNEDDTFQRRDHVEILTMDVSTYTCEVIQPASDVHVERTWGNMFFGALQAVA</sequence>
<dbReference type="Proteomes" id="UP000694548">
    <property type="component" value="Chromosome sgr19"/>
</dbReference>
<dbReference type="InterPro" id="IPR050208">
    <property type="entry name" value="MHC_class-I_related"/>
</dbReference>
<dbReference type="GO" id="GO:0009897">
    <property type="term" value="C:external side of plasma membrane"/>
    <property type="evidence" value="ECO:0007669"/>
    <property type="project" value="TreeGrafter"/>
</dbReference>
<dbReference type="Ensembl" id="ENSNFUT00015030345.1">
    <property type="protein sequence ID" value="ENSNFUP00015029049.1"/>
    <property type="gene ID" value="ENSNFUG00015014078.1"/>
</dbReference>
<keyword evidence="1" id="KW-0325">Glycoprotein</keyword>
<reference evidence="3" key="3">
    <citation type="submission" date="2025-09" db="UniProtKB">
        <authorList>
            <consortium name="Ensembl"/>
        </authorList>
    </citation>
    <scope>IDENTIFICATION</scope>
</reference>
<evidence type="ECO:0000259" key="2">
    <source>
        <dbReference type="PROSITE" id="PS50835"/>
    </source>
</evidence>
<dbReference type="GeneTree" id="ENSGT00940000177196"/>
<dbReference type="InterPro" id="IPR013783">
    <property type="entry name" value="Ig-like_fold"/>
</dbReference>
<feature type="domain" description="Ig-like" evidence="2">
    <location>
        <begin position="8"/>
        <end position="109"/>
    </location>
</feature>
<dbReference type="Gene3D" id="2.60.40.10">
    <property type="entry name" value="Immunoglobulins"/>
    <property type="match status" value="1"/>
</dbReference>
<evidence type="ECO:0000313" key="4">
    <source>
        <dbReference type="Proteomes" id="UP000694548"/>
    </source>
</evidence>
<dbReference type="InterPro" id="IPR007110">
    <property type="entry name" value="Ig-like_dom"/>
</dbReference>
<accession>A0A8C6M596</accession>
<proteinExistence type="predicted"/>
<dbReference type="Pfam" id="PF07654">
    <property type="entry name" value="C1-set"/>
    <property type="match status" value="1"/>
</dbReference>
<name>A0A8C6M596_NOTFU</name>
<dbReference type="PANTHER" id="PTHR16675">
    <property type="entry name" value="MHC CLASS I-RELATED"/>
    <property type="match status" value="1"/>
</dbReference>
<reference evidence="3" key="1">
    <citation type="submission" date="2014-08" db="EMBL/GenBank/DDBJ databases">
        <authorList>
            <person name="Senf B."/>
            <person name="Petzold A."/>
            <person name="Downie B.R."/>
            <person name="Koch P."/>
            <person name="Platzer M."/>
        </authorList>
    </citation>
    <scope>NUCLEOTIDE SEQUENCE [LARGE SCALE GENOMIC DNA]</scope>
    <source>
        <strain evidence="3">GRZ</strain>
    </source>
</reference>
<dbReference type="SUPFAM" id="SSF48726">
    <property type="entry name" value="Immunoglobulin"/>
    <property type="match status" value="1"/>
</dbReference>
<protein>
    <recommendedName>
        <fullName evidence="2">Ig-like domain-containing protein</fullName>
    </recommendedName>
</protein>
<dbReference type="PANTHER" id="PTHR16675:SF193">
    <property type="entry name" value="LOC571647 PROTEIN-RELATED"/>
    <property type="match status" value="1"/>
</dbReference>
<reference evidence="3" key="2">
    <citation type="submission" date="2025-08" db="UniProtKB">
        <authorList>
            <consortium name="Ensembl"/>
        </authorList>
    </citation>
    <scope>IDENTIFICATION</scope>
</reference>
<dbReference type="InterPro" id="IPR003597">
    <property type="entry name" value="Ig_C1-set"/>
</dbReference>
<evidence type="ECO:0000256" key="1">
    <source>
        <dbReference type="ARBA" id="ARBA00023180"/>
    </source>
</evidence>
<dbReference type="InterPro" id="IPR036179">
    <property type="entry name" value="Ig-like_dom_sf"/>
</dbReference>